<dbReference type="InterPro" id="IPR050379">
    <property type="entry name" value="Type-I_Cytokine_Rcpt"/>
</dbReference>
<feature type="transmembrane region" description="Helical" evidence="6">
    <location>
        <begin position="601"/>
        <end position="630"/>
    </location>
</feature>
<dbReference type="EMBL" id="CALNXK010000134">
    <property type="protein sequence ID" value="CAH3165778.1"/>
    <property type="molecule type" value="Genomic_DNA"/>
</dbReference>
<evidence type="ECO:0000256" key="6">
    <source>
        <dbReference type="SAM" id="Phobius"/>
    </source>
</evidence>
<feature type="transmembrane region" description="Helical" evidence="6">
    <location>
        <begin position="675"/>
        <end position="696"/>
    </location>
</feature>
<dbReference type="Proteomes" id="UP001159405">
    <property type="component" value="Unassembled WGS sequence"/>
</dbReference>
<feature type="domain" description="Fibronectin type-III" evidence="7">
    <location>
        <begin position="412"/>
        <end position="506"/>
    </location>
</feature>
<keyword evidence="5" id="KW-0325">Glycoprotein</keyword>
<keyword evidence="1" id="KW-0732">Signal</keyword>
<dbReference type="Pfam" id="PF07885">
    <property type="entry name" value="Ion_trans_2"/>
    <property type="match status" value="1"/>
</dbReference>
<keyword evidence="6" id="KW-0812">Transmembrane</keyword>
<evidence type="ECO:0000256" key="3">
    <source>
        <dbReference type="ARBA" id="ARBA00023157"/>
    </source>
</evidence>
<dbReference type="SMART" id="SM00060">
    <property type="entry name" value="FN3"/>
    <property type="match status" value="5"/>
</dbReference>
<dbReference type="InterPro" id="IPR036116">
    <property type="entry name" value="FN3_sf"/>
</dbReference>
<sequence>GPPGPPQYLKAFNTSYNYIRIKWEPPLEFFDGPMSGYIVKVTNFGDPGAVVRLVYSSCRTGGIDITDLEEKVAYCVYVTTFNEYGKSNSSSCLPVFTGEKVRVEFTALNQSSTSLEVEWNTTLPAFLTYGDEKRGFKIDFQRAGDKEVKSILVCNSSSYLFTDLMVFTNYCSSVVSFNNDKIDTKVDNFKCVFTDEEVPGGPPLSLTANNASSTSIFVSWNPIEEELQHGIILGYSIAYKKENATRRKRRSLSFTDNVVLVENILAWTLEGLEKFTDYCIQIVGFNSKGDGNSSDIVCVRTDEDVPSLPPNITEGFNTSSTSIFLNWTQIPPDFIHGYLLGYRMTLYQITSSGVYQEAVTIDTGLGELSKDITSLSVYTTYCIRLAGRTRIGPGNWSNCFNVTTDDEVLPLPPIDVKAVSFTSTNTMNVTWSPPPLLYGEITGYKIIFEHQLEDGTWQTREVMTCSTQTTLTGLDINTEYRIKVAASTRKGFSPFSEFAYGETCSCPENVTVVENPSSLDDDHISLSKIIEELVVDACGTCHAFGRTNLIKVSDSEGDVNMNYPVVIASGSFSKGKFVAVIEVPGLAVVQRKSIPGGMEKVIAVSVFSSWPVFAISGVMTILAGLVIWVLDVTTNPEEFPPIFYKGAGEGFWWAFITMTTLGYGDRTPKSNRAKFFAIIWFLVGLVVFGLFSAGLASDLTVVVKAGGTQGSGTSKVMKIATLNDSAEKQVAVRQLMNKFQLSGEFGTLEELVDALKEETTDAILIDMYTPVRRKDLFNGSWFEISEIVDKGISHGIALGGISETLAKDFQEMIRDRNVQTKFLTDDDENHQQEEEEEEETGLVFFEPGSPYFVLTLEICGGLLGGFLLCGCIFEAYQRNRGGTQQTGK</sequence>
<dbReference type="Pfam" id="PF00041">
    <property type="entry name" value="fn3"/>
    <property type="match status" value="3"/>
</dbReference>
<name>A0ABN8QJK1_9CNID</name>
<dbReference type="InterPro" id="IPR013783">
    <property type="entry name" value="Ig-like_fold"/>
</dbReference>
<dbReference type="PANTHER" id="PTHR23036">
    <property type="entry name" value="CYTOKINE RECEPTOR"/>
    <property type="match status" value="1"/>
</dbReference>
<protein>
    <recommendedName>
        <fullName evidence="7">Fibronectin type-III domain-containing protein</fullName>
    </recommendedName>
</protein>
<evidence type="ECO:0000256" key="4">
    <source>
        <dbReference type="ARBA" id="ARBA00023170"/>
    </source>
</evidence>
<keyword evidence="6" id="KW-0472">Membrane</keyword>
<feature type="transmembrane region" description="Helical" evidence="6">
    <location>
        <begin position="851"/>
        <end position="873"/>
    </location>
</feature>
<dbReference type="InterPro" id="IPR003961">
    <property type="entry name" value="FN3_dom"/>
</dbReference>
<proteinExistence type="predicted"/>
<reference evidence="8 9" key="1">
    <citation type="submission" date="2022-05" db="EMBL/GenBank/DDBJ databases">
        <authorList>
            <consortium name="Genoscope - CEA"/>
            <person name="William W."/>
        </authorList>
    </citation>
    <scope>NUCLEOTIDE SEQUENCE [LARGE SCALE GENOMIC DNA]</scope>
</reference>
<gene>
    <name evidence="8" type="ORF">PLOB_00007322</name>
</gene>
<dbReference type="SUPFAM" id="SSF81324">
    <property type="entry name" value="Voltage-gated potassium channels"/>
    <property type="match status" value="1"/>
</dbReference>
<keyword evidence="6" id="KW-1133">Transmembrane helix</keyword>
<keyword evidence="3" id="KW-1015">Disulfide bond</keyword>
<dbReference type="PROSITE" id="PS50853">
    <property type="entry name" value="FN3"/>
    <property type="match status" value="4"/>
</dbReference>
<keyword evidence="4" id="KW-0675">Receptor</keyword>
<evidence type="ECO:0000256" key="2">
    <source>
        <dbReference type="ARBA" id="ARBA00022737"/>
    </source>
</evidence>
<dbReference type="InterPro" id="IPR013099">
    <property type="entry name" value="K_chnl_dom"/>
</dbReference>
<keyword evidence="2" id="KW-0677">Repeat</keyword>
<evidence type="ECO:0000256" key="5">
    <source>
        <dbReference type="ARBA" id="ARBA00023180"/>
    </source>
</evidence>
<dbReference type="CDD" id="cd00063">
    <property type="entry name" value="FN3"/>
    <property type="match status" value="4"/>
</dbReference>
<feature type="domain" description="Fibronectin type-III" evidence="7">
    <location>
        <begin position="5"/>
        <end position="100"/>
    </location>
</feature>
<dbReference type="Gene3D" id="1.10.287.70">
    <property type="match status" value="1"/>
</dbReference>
<feature type="non-terminal residue" evidence="8">
    <location>
        <position position="1"/>
    </location>
</feature>
<keyword evidence="9" id="KW-1185">Reference proteome</keyword>
<organism evidence="8 9">
    <name type="scientific">Porites lobata</name>
    <dbReference type="NCBI Taxonomy" id="104759"/>
    <lineage>
        <taxon>Eukaryota</taxon>
        <taxon>Metazoa</taxon>
        <taxon>Cnidaria</taxon>
        <taxon>Anthozoa</taxon>
        <taxon>Hexacorallia</taxon>
        <taxon>Scleractinia</taxon>
        <taxon>Fungiina</taxon>
        <taxon>Poritidae</taxon>
        <taxon>Porites</taxon>
    </lineage>
</organism>
<dbReference type="Gene3D" id="2.60.40.10">
    <property type="entry name" value="Immunoglobulins"/>
    <property type="match status" value="5"/>
</dbReference>
<dbReference type="SUPFAM" id="SSF49265">
    <property type="entry name" value="Fibronectin type III"/>
    <property type="match status" value="3"/>
</dbReference>
<feature type="domain" description="Fibronectin type-III" evidence="7">
    <location>
        <begin position="202"/>
        <end position="304"/>
    </location>
</feature>
<evidence type="ECO:0000313" key="8">
    <source>
        <dbReference type="EMBL" id="CAH3165778.1"/>
    </source>
</evidence>
<dbReference type="PANTHER" id="PTHR23036:SF151">
    <property type="entry name" value="FIBRONECTIN TYPE-III DOMAIN-CONTAINING PROTEIN"/>
    <property type="match status" value="1"/>
</dbReference>
<evidence type="ECO:0000256" key="1">
    <source>
        <dbReference type="ARBA" id="ARBA00022729"/>
    </source>
</evidence>
<feature type="domain" description="Fibronectin type-III" evidence="7">
    <location>
        <begin position="308"/>
        <end position="407"/>
    </location>
</feature>
<accession>A0ABN8QJK1</accession>
<evidence type="ECO:0000313" key="9">
    <source>
        <dbReference type="Proteomes" id="UP001159405"/>
    </source>
</evidence>
<evidence type="ECO:0000259" key="7">
    <source>
        <dbReference type="PROSITE" id="PS50853"/>
    </source>
</evidence>
<comment type="caution">
    <text evidence="8">The sequence shown here is derived from an EMBL/GenBank/DDBJ whole genome shotgun (WGS) entry which is preliminary data.</text>
</comment>